<dbReference type="RefSeq" id="WP_133324347.1">
    <property type="nucleotide sequence ID" value="NZ_SMYL01000001.1"/>
</dbReference>
<dbReference type="AlphaFoldDB" id="A0A4R5W4N6"/>
<gene>
    <name evidence="2" type="ORF">E2I14_00415</name>
</gene>
<proteinExistence type="predicted"/>
<comment type="caution">
    <text evidence="2">The sequence shown here is derived from an EMBL/GenBank/DDBJ whole genome shotgun (WGS) entry which is preliminary data.</text>
</comment>
<feature type="domain" description="FRG" evidence="1">
    <location>
        <begin position="30"/>
        <end position="167"/>
    </location>
</feature>
<dbReference type="OrthoDB" id="9816036at2"/>
<evidence type="ECO:0000313" key="2">
    <source>
        <dbReference type="EMBL" id="TDK68057.1"/>
    </source>
</evidence>
<evidence type="ECO:0000259" key="1">
    <source>
        <dbReference type="SMART" id="SM00901"/>
    </source>
</evidence>
<evidence type="ECO:0000313" key="3">
    <source>
        <dbReference type="Proteomes" id="UP000294829"/>
    </source>
</evidence>
<dbReference type="InterPro" id="IPR014966">
    <property type="entry name" value="FRG-dom"/>
</dbReference>
<organism evidence="2 3">
    <name type="scientific">Sapientia aquatica</name>
    <dbReference type="NCBI Taxonomy" id="1549640"/>
    <lineage>
        <taxon>Bacteria</taxon>
        <taxon>Pseudomonadati</taxon>
        <taxon>Pseudomonadota</taxon>
        <taxon>Betaproteobacteria</taxon>
        <taxon>Burkholderiales</taxon>
        <taxon>Oxalobacteraceae</taxon>
        <taxon>Sapientia</taxon>
    </lineage>
</organism>
<dbReference type="Proteomes" id="UP000294829">
    <property type="component" value="Unassembled WGS sequence"/>
</dbReference>
<dbReference type="EMBL" id="SMYL01000001">
    <property type="protein sequence ID" value="TDK68057.1"/>
    <property type="molecule type" value="Genomic_DNA"/>
</dbReference>
<dbReference type="SMART" id="SM00901">
    <property type="entry name" value="FRG"/>
    <property type="match status" value="1"/>
</dbReference>
<protein>
    <submittedName>
        <fullName evidence="2">FRG domain-containing protein</fullName>
    </submittedName>
</protein>
<sequence>MNPVIETIDCPDVPEFWEQISPFNKRFSDPMFNFVYRGQGNSEHKLIPKVFRSTVIDQYKRGVFDVFVGQSGQKIFEWNLLDHFLYYCDSIGMSLPNDSDEFRSAMSLVATQSMIQGGTWPPRIVMPLIALAQHHGLPTRLLDWTGSSYVAAYFAAASVLNEDVVTDNEKLCVFALNLNLIEKMDGIRHVRVPGSVSQYLAAQRGSFILVDDIGTPMNKFAPDKCLESNLTGKSIALTKVTLPAKHAAELLERCNKLGFSAANIFPSYDGAASAALEKFNSYNFNDKLK</sequence>
<name>A0A4R5W4N6_9BURK</name>
<keyword evidence="3" id="KW-1185">Reference proteome</keyword>
<accession>A0A4R5W4N6</accession>
<dbReference type="Pfam" id="PF08867">
    <property type="entry name" value="FRG"/>
    <property type="match status" value="1"/>
</dbReference>
<reference evidence="2 3" key="1">
    <citation type="submission" date="2019-03" db="EMBL/GenBank/DDBJ databases">
        <title>Sapientia aquatica gen. nov., sp. nov., isolated from a crater lake.</title>
        <authorList>
            <person name="Felfoldi T."/>
            <person name="Szabo A."/>
            <person name="Toth E."/>
            <person name="Schumann P."/>
            <person name="Keki Z."/>
            <person name="Marialigeti K."/>
            <person name="Mathe I."/>
        </authorList>
    </citation>
    <scope>NUCLEOTIDE SEQUENCE [LARGE SCALE GENOMIC DNA]</scope>
    <source>
        <strain evidence="2 3">SA-152</strain>
    </source>
</reference>